<sequence>MVSVTIPAGTKAVDLSSTGHPLSWYEALLLSGVEAVFLDSLSPGVATDIANALAAGLTVNLFQGYYTPAWAIPSEATTRAQQIVRLAQQGGLPAKATPPVVLWLDLEACGNVPASAIFPWVTNWGQVVQSGGYDAGVYVGAGQPLTGRQLYDIPTITHYWRSASKVPDVATRGYQILQGAWNQSFEGVPVDYDTIQADRLGSLPVGVALSAGPTNAVVAQLQQQVTQLAQQLQNVQSAQSQVQHALTTLQQQLATTQQDVAALQAMVTAIKHVFAN</sequence>
<organism evidence="3 4">
    <name type="scientific">Sulfobacillus harzensis</name>
    <dbReference type="NCBI Taxonomy" id="2729629"/>
    <lineage>
        <taxon>Bacteria</taxon>
        <taxon>Bacillati</taxon>
        <taxon>Bacillota</taxon>
        <taxon>Clostridia</taxon>
        <taxon>Eubacteriales</taxon>
        <taxon>Clostridiales Family XVII. Incertae Sedis</taxon>
        <taxon>Sulfobacillus</taxon>
    </lineage>
</organism>
<accession>A0A7Y0L030</accession>
<dbReference type="EMBL" id="JABBVZ010000001">
    <property type="protein sequence ID" value="NMP20798.1"/>
    <property type="molecule type" value="Genomic_DNA"/>
</dbReference>
<keyword evidence="4" id="KW-1185">Reference proteome</keyword>
<feature type="domain" description="Rv2525c-like glycoside hydrolase-like" evidence="2">
    <location>
        <begin position="49"/>
        <end position="166"/>
    </location>
</feature>
<dbReference type="Proteomes" id="UP000533476">
    <property type="component" value="Unassembled WGS sequence"/>
</dbReference>
<dbReference type="Gene3D" id="3.20.20.80">
    <property type="entry name" value="Glycosidases"/>
    <property type="match status" value="1"/>
</dbReference>
<evidence type="ECO:0000313" key="4">
    <source>
        <dbReference type="Proteomes" id="UP000533476"/>
    </source>
</evidence>
<name>A0A7Y0L030_9FIRM</name>
<dbReference type="SUPFAM" id="SSF51445">
    <property type="entry name" value="(Trans)glycosidases"/>
    <property type="match status" value="1"/>
</dbReference>
<evidence type="ECO:0000313" key="3">
    <source>
        <dbReference type="EMBL" id="NMP20798.1"/>
    </source>
</evidence>
<gene>
    <name evidence="3" type="ORF">HIJ39_00280</name>
</gene>
<dbReference type="InterPro" id="IPR017853">
    <property type="entry name" value="GH"/>
</dbReference>
<keyword evidence="1" id="KW-0175">Coiled coil</keyword>
<reference evidence="3 4" key="1">
    <citation type="submission" date="2020-04" db="EMBL/GenBank/DDBJ databases">
        <authorList>
            <person name="Zhang R."/>
            <person name="Schippers A."/>
        </authorList>
    </citation>
    <scope>NUCLEOTIDE SEQUENCE [LARGE SCALE GENOMIC DNA]</scope>
    <source>
        <strain evidence="3 4">DSM 109850</strain>
    </source>
</reference>
<evidence type="ECO:0000256" key="1">
    <source>
        <dbReference type="SAM" id="Coils"/>
    </source>
</evidence>
<dbReference type="InterPro" id="IPR015020">
    <property type="entry name" value="Rv2525c-like_Glyco_Hydro-like"/>
</dbReference>
<proteinExistence type="predicted"/>
<dbReference type="Gene3D" id="1.20.5.340">
    <property type="match status" value="1"/>
</dbReference>
<feature type="coiled-coil region" evidence="1">
    <location>
        <begin position="218"/>
        <end position="266"/>
    </location>
</feature>
<dbReference type="RefSeq" id="WP_169095507.1">
    <property type="nucleotide sequence ID" value="NZ_JABBVZ010000001.1"/>
</dbReference>
<dbReference type="Pfam" id="PF08924">
    <property type="entry name" value="Rv2525c_GlyHyd-like"/>
    <property type="match status" value="1"/>
</dbReference>
<comment type="caution">
    <text evidence="3">The sequence shown here is derived from an EMBL/GenBank/DDBJ whole genome shotgun (WGS) entry which is preliminary data.</text>
</comment>
<evidence type="ECO:0000259" key="2">
    <source>
        <dbReference type="Pfam" id="PF08924"/>
    </source>
</evidence>
<dbReference type="AlphaFoldDB" id="A0A7Y0L030"/>
<protein>
    <submittedName>
        <fullName evidence="3">DUF1906 domain-containing protein</fullName>
    </submittedName>
</protein>